<keyword evidence="2" id="KW-1185">Reference proteome</keyword>
<dbReference type="SUPFAM" id="SSF51206">
    <property type="entry name" value="cAMP-binding domain-like"/>
    <property type="match status" value="1"/>
</dbReference>
<sequence>MQTLFALIQQIKPMPDNFEQELSTLLTPQQFRKHDLILRAGTTSNRIFFMETGLARRFVRIYPYR</sequence>
<protein>
    <recommendedName>
        <fullName evidence="3">Cyclic nucleotide-binding domain-containing protein</fullName>
    </recommendedName>
</protein>
<dbReference type="Gene3D" id="2.60.120.10">
    <property type="entry name" value="Jelly Rolls"/>
    <property type="match status" value="1"/>
</dbReference>
<gene>
    <name evidence="1" type="ORF">BLX24_10265</name>
</gene>
<organism evidence="1 2">
    <name type="scientific">Arsenicibacter rosenii</name>
    <dbReference type="NCBI Taxonomy" id="1750698"/>
    <lineage>
        <taxon>Bacteria</taxon>
        <taxon>Pseudomonadati</taxon>
        <taxon>Bacteroidota</taxon>
        <taxon>Cytophagia</taxon>
        <taxon>Cytophagales</taxon>
        <taxon>Spirosomataceae</taxon>
        <taxon>Arsenicibacter</taxon>
    </lineage>
</organism>
<evidence type="ECO:0008006" key="3">
    <source>
        <dbReference type="Google" id="ProtNLM"/>
    </source>
</evidence>
<dbReference type="EMBL" id="MORL01000004">
    <property type="protein sequence ID" value="OIN59354.1"/>
    <property type="molecule type" value="Genomic_DNA"/>
</dbReference>
<evidence type="ECO:0000313" key="2">
    <source>
        <dbReference type="Proteomes" id="UP000181790"/>
    </source>
</evidence>
<reference evidence="1 2" key="1">
    <citation type="submission" date="2016-10" db="EMBL/GenBank/DDBJ databases">
        <title>Arsenicibacter rosenii gen. nov., sp. nov., an efficient arsenic-methylating bacterium isolated from an arsenic-contaminated paddy soil.</title>
        <authorList>
            <person name="Huang K."/>
        </authorList>
    </citation>
    <scope>NUCLEOTIDE SEQUENCE [LARGE SCALE GENOMIC DNA]</scope>
    <source>
        <strain evidence="1 2">SM-1</strain>
    </source>
</reference>
<dbReference type="AlphaFoldDB" id="A0A1S2VKR6"/>
<dbReference type="RefSeq" id="WP_071503037.1">
    <property type="nucleotide sequence ID" value="NZ_MORL01000004.1"/>
</dbReference>
<evidence type="ECO:0000313" key="1">
    <source>
        <dbReference type="EMBL" id="OIN59354.1"/>
    </source>
</evidence>
<name>A0A1S2VKR6_9BACT</name>
<accession>A0A1S2VKR6</accession>
<proteinExistence type="predicted"/>
<dbReference type="InterPro" id="IPR014710">
    <property type="entry name" value="RmlC-like_jellyroll"/>
</dbReference>
<dbReference type="InterPro" id="IPR018490">
    <property type="entry name" value="cNMP-bd_dom_sf"/>
</dbReference>
<comment type="caution">
    <text evidence="1">The sequence shown here is derived from an EMBL/GenBank/DDBJ whole genome shotgun (WGS) entry which is preliminary data.</text>
</comment>
<dbReference type="Proteomes" id="UP000181790">
    <property type="component" value="Unassembled WGS sequence"/>
</dbReference>